<dbReference type="Gene3D" id="1.10.3730.20">
    <property type="match status" value="1"/>
</dbReference>
<dbReference type="GO" id="GO:0016020">
    <property type="term" value="C:membrane"/>
    <property type="evidence" value="ECO:0007669"/>
    <property type="project" value="InterPro"/>
</dbReference>
<gene>
    <name evidence="4" type="ORF">H9912_01750</name>
</gene>
<dbReference type="EMBL" id="DWUW01000053">
    <property type="protein sequence ID" value="HJD30644.1"/>
    <property type="molecule type" value="Genomic_DNA"/>
</dbReference>
<comment type="similarity">
    <text evidence="1">Belongs to the EamA transporter family.</text>
</comment>
<keyword evidence="2" id="KW-1133">Transmembrane helix</keyword>
<proteinExistence type="inferred from homology"/>
<name>A0A9D2TZC4_9FIRM</name>
<dbReference type="InterPro" id="IPR000620">
    <property type="entry name" value="EamA_dom"/>
</dbReference>
<dbReference type="AlphaFoldDB" id="A0A9D2TZC4"/>
<evidence type="ECO:0000256" key="1">
    <source>
        <dbReference type="ARBA" id="ARBA00007362"/>
    </source>
</evidence>
<keyword evidence="2" id="KW-0472">Membrane</keyword>
<feature type="domain" description="EamA" evidence="3">
    <location>
        <begin position="29"/>
        <end position="119"/>
    </location>
</feature>
<dbReference type="InterPro" id="IPR037185">
    <property type="entry name" value="EmrE-like"/>
</dbReference>
<evidence type="ECO:0000313" key="4">
    <source>
        <dbReference type="EMBL" id="HJD30644.1"/>
    </source>
</evidence>
<feature type="transmembrane region" description="Helical" evidence="2">
    <location>
        <begin position="43"/>
        <end position="64"/>
    </location>
</feature>
<dbReference type="SUPFAM" id="SSF103481">
    <property type="entry name" value="Multidrug resistance efflux transporter EmrE"/>
    <property type="match status" value="1"/>
</dbReference>
<dbReference type="Pfam" id="PF00892">
    <property type="entry name" value="EamA"/>
    <property type="match status" value="1"/>
</dbReference>
<accession>A0A9D2TZC4</accession>
<keyword evidence="2" id="KW-0812">Transmembrane</keyword>
<evidence type="ECO:0000256" key="2">
    <source>
        <dbReference type="SAM" id="Phobius"/>
    </source>
</evidence>
<evidence type="ECO:0000259" key="3">
    <source>
        <dbReference type="Pfam" id="PF00892"/>
    </source>
</evidence>
<protein>
    <submittedName>
        <fullName evidence="4">Transporter</fullName>
    </submittedName>
</protein>
<organism evidence="4 5">
    <name type="scientific">Candidatus Eisenbergiella stercorigallinarum</name>
    <dbReference type="NCBI Taxonomy" id="2838557"/>
    <lineage>
        <taxon>Bacteria</taxon>
        <taxon>Bacillati</taxon>
        <taxon>Bacillota</taxon>
        <taxon>Clostridia</taxon>
        <taxon>Lachnospirales</taxon>
        <taxon>Lachnospiraceae</taxon>
        <taxon>Eisenbergiella</taxon>
    </lineage>
</organism>
<reference evidence="4" key="2">
    <citation type="submission" date="2021-04" db="EMBL/GenBank/DDBJ databases">
        <authorList>
            <person name="Gilroy R."/>
        </authorList>
    </citation>
    <scope>NUCLEOTIDE SEQUENCE</scope>
    <source>
        <strain evidence="4">ChiHjej8B7-25341</strain>
    </source>
</reference>
<feature type="transmembrane region" description="Helical" evidence="2">
    <location>
        <begin position="76"/>
        <end position="94"/>
    </location>
</feature>
<comment type="caution">
    <text evidence="4">The sequence shown here is derived from an EMBL/GenBank/DDBJ whole genome shotgun (WGS) entry which is preliminary data.</text>
</comment>
<dbReference type="Proteomes" id="UP000823851">
    <property type="component" value="Unassembled WGS sequence"/>
</dbReference>
<reference evidence="4" key="1">
    <citation type="journal article" date="2021" name="PeerJ">
        <title>Extensive microbial diversity within the chicken gut microbiome revealed by metagenomics and culture.</title>
        <authorList>
            <person name="Gilroy R."/>
            <person name="Ravi A."/>
            <person name="Getino M."/>
            <person name="Pursley I."/>
            <person name="Horton D.L."/>
            <person name="Alikhan N.F."/>
            <person name="Baker D."/>
            <person name="Gharbi K."/>
            <person name="Hall N."/>
            <person name="Watson M."/>
            <person name="Adriaenssens E.M."/>
            <person name="Foster-Nyarko E."/>
            <person name="Jarju S."/>
            <person name="Secka A."/>
            <person name="Antonio M."/>
            <person name="Oren A."/>
            <person name="Chaudhuri R.R."/>
            <person name="La Ragione R."/>
            <person name="Hildebrand F."/>
            <person name="Pallen M.J."/>
        </authorList>
    </citation>
    <scope>NUCLEOTIDE SEQUENCE</scope>
    <source>
        <strain evidence="4">ChiHjej8B7-25341</strain>
    </source>
</reference>
<feature type="transmembrane region" description="Helical" evidence="2">
    <location>
        <begin position="17"/>
        <end position="37"/>
    </location>
</feature>
<evidence type="ECO:0000313" key="5">
    <source>
        <dbReference type="Proteomes" id="UP000823851"/>
    </source>
</evidence>
<sequence length="138" mass="15187">MSVEKKNGKKRLRLKDILILQAVIIIYTLSSVTAKLASGQEPFSARFLLFYLAELLVLGVYALLWQQMIKRIELSVAYTNRAMALLWSLLWAVILFHDRVTVKNAAGVALVILGTVIVNSGDGADGKKDPGKEEDGNA</sequence>